<feature type="region of interest" description="Disordered" evidence="1">
    <location>
        <begin position="77"/>
        <end position="107"/>
    </location>
</feature>
<reference evidence="2 3" key="1">
    <citation type="journal article" date="2018" name="PLoS ONE">
        <title>The draft genome of Kipferlia bialata reveals reductive genome evolution in fornicate parasites.</title>
        <authorList>
            <person name="Tanifuji G."/>
            <person name="Takabayashi S."/>
            <person name="Kume K."/>
            <person name="Takagi M."/>
            <person name="Nakayama T."/>
            <person name="Kamikawa R."/>
            <person name="Inagaki Y."/>
            <person name="Hashimoto T."/>
        </authorList>
    </citation>
    <scope>NUCLEOTIDE SEQUENCE [LARGE SCALE GENOMIC DNA]</scope>
    <source>
        <strain evidence="2">NY0173</strain>
    </source>
</reference>
<evidence type="ECO:0000313" key="2">
    <source>
        <dbReference type="EMBL" id="GIQ90354.1"/>
    </source>
</evidence>
<dbReference type="EMBL" id="BDIP01006076">
    <property type="protein sequence ID" value="GIQ90354.1"/>
    <property type="molecule type" value="Genomic_DNA"/>
</dbReference>
<proteinExistence type="predicted"/>
<protein>
    <submittedName>
        <fullName evidence="2">Uncharacterized protein</fullName>
    </submittedName>
</protein>
<name>A0A9K3D7C5_9EUKA</name>
<feature type="non-terminal residue" evidence="2">
    <location>
        <position position="107"/>
    </location>
</feature>
<evidence type="ECO:0000313" key="3">
    <source>
        <dbReference type="Proteomes" id="UP000265618"/>
    </source>
</evidence>
<accession>A0A9K3D7C5</accession>
<dbReference type="AlphaFoldDB" id="A0A9K3D7C5"/>
<organism evidence="2 3">
    <name type="scientific">Kipferlia bialata</name>
    <dbReference type="NCBI Taxonomy" id="797122"/>
    <lineage>
        <taxon>Eukaryota</taxon>
        <taxon>Metamonada</taxon>
        <taxon>Carpediemonas-like organisms</taxon>
        <taxon>Kipferlia</taxon>
    </lineage>
</organism>
<sequence length="107" mass="11639">QTECWMAVNNTVAQSVEDVGVGAGLRNLRVPTMTLTLLSQDVTDTGSASKLLFKTLHYTETLANVASAGYTKRSAKTRNNAMRIHALHQSRDGESSRQDDPSTPFSL</sequence>
<feature type="non-terminal residue" evidence="2">
    <location>
        <position position="1"/>
    </location>
</feature>
<comment type="caution">
    <text evidence="2">The sequence shown here is derived from an EMBL/GenBank/DDBJ whole genome shotgun (WGS) entry which is preliminary data.</text>
</comment>
<dbReference type="Proteomes" id="UP000265618">
    <property type="component" value="Unassembled WGS sequence"/>
</dbReference>
<gene>
    <name evidence="2" type="ORF">KIPB_013119</name>
</gene>
<keyword evidence="3" id="KW-1185">Reference proteome</keyword>
<evidence type="ECO:0000256" key="1">
    <source>
        <dbReference type="SAM" id="MobiDB-lite"/>
    </source>
</evidence>
<feature type="compositionally biased region" description="Basic and acidic residues" evidence="1">
    <location>
        <begin position="89"/>
        <end position="100"/>
    </location>
</feature>